<dbReference type="InterPro" id="IPR002104">
    <property type="entry name" value="Integrase_catalytic"/>
</dbReference>
<dbReference type="PATRIC" id="fig|1158609.3.peg.2027"/>
<protein>
    <submittedName>
        <fullName evidence="3">Phage integrase</fullName>
    </submittedName>
</protein>
<dbReference type="AlphaFoldDB" id="R2T173"/>
<dbReference type="InterPro" id="IPR013762">
    <property type="entry name" value="Integrase-like_cat_sf"/>
</dbReference>
<dbReference type="PROSITE" id="PS51898">
    <property type="entry name" value="TYR_RECOMBINASE"/>
    <property type="match status" value="1"/>
</dbReference>
<name>R2T173_9ENTE</name>
<evidence type="ECO:0000313" key="6">
    <source>
        <dbReference type="Proteomes" id="UP000014157"/>
    </source>
</evidence>
<dbReference type="PANTHER" id="PTHR30349:SF64">
    <property type="entry name" value="PROPHAGE INTEGRASE INTD-RELATED"/>
    <property type="match status" value="1"/>
</dbReference>
<dbReference type="eggNOG" id="COG0582">
    <property type="taxonomic scope" value="Bacteria"/>
</dbReference>
<evidence type="ECO:0000313" key="3">
    <source>
        <dbReference type="EMBL" id="EOH98806.1"/>
    </source>
</evidence>
<dbReference type="GO" id="GO:0006310">
    <property type="term" value="P:DNA recombination"/>
    <property type="evidence" value="ECO:0007669"/>
    <property type="project" value="UniProtKB-KW"/>
</dbReference>
<dbReference type="GO" id="GO:0015074">
    <property type="term" value="P:DNA integration"/>
    <property type="evidence" value="ECO:0007669"/>
    <property type="project" value="InterPro"/>
</dbReference>
<dbReference type="Gene3D" id="1.10.443.10">
    <property type="entry name" value="Intergrase catalytic core"/>
    <property type="match status" value="1"/>
</dbReference>
<evidence type="ECO:0000259" key="2">
    <source>
        <dbReference type="PROSITE" id="PS51898"/>
    </source>
</evidence>
<evidence type="ECO:0000313" key="5">
    <source>
        <dbReference type="Proteomes" id="UP000013781"/>
    </source>
</evidence>
<comment type="caution">
    <text evidence="3">The sequence shown here is derived from an EMBL/GenBank/DDBJ whole genome shotgun (WGS) entry which is preliminary data.</text>
</comment>
<reference evidence="4 6" key="2">
    <citation type="submission" date="2013-03" db="EMBL/GenBank/DDBJ databases">
        <title>The Genome Sequence of Enterococcus moraviensis BAA-383 (PacBio/Illumina hybrid assembly).</title>
        <authorList>
            <consortium name="The Broad Institute Genomics Platform"/>
            <consortium name="The Broad Institute Genome Sequencing Center for Infectious Disease"/>
            <person name="Earl A."/>
            <person name="Russ C."/>
            <person name="Gilmore M."/>
            <person name="Surin D."/>
            <person name="Walker B."/>
            <person name="Young S."/>
            <person name="Zeng Q."/>
            <person name="Gargeya S."/>
            <person name="Fitzgerald M."/>
            <person name="Haas B."/>
            <person name="Abouelleil A."/>
            <person name="Allen A.W."/>
            <person name="Alvarado L."/>
            <person name="Arachchi H.M."/>
            <person name="Berlin A.M."/>
            <person name="Chapman S.B."/>
            <person name="Gainer-Dewar J."/>
            <person name="Goldberg J."/>
            <person name="Griggs A."/>
            <person name="Gujja S."/>
            <person name="Hansen M."/>
            <person name="Howarth C."/>
            <person name="Imamovic A."/>
            <person name="Ireland A."/>
            <person name="Larimer J."/>
            <person name="McCowan C."/>
            <person name="Murphy C."/>
            <person name="Pearson M."/>
            <person name="Poon T.W."/>
            <person name="Priest M."/>
            <person name="Roberts A."/>
            <person name="Saif S."/>
            <person name="Shea T."/>
            <person name="Sisk P."/>
            <person name="Sykes S."/>
            <person name="Wortman J."/>
            <person name="Nusbaum C."/>
            <person name="Birren B."/>
        </authorList>
    </citation>
    <scope>NUCLEOTIDE SEQUENCE [LARGE SCALE GENOMIC DNA]</scope>
    <source>
        <strain evidence="4 6">ATCC BAA-383</strain>
    </source>
</reference>
<keyword evidence="6" id="KW-1185">Reference proteome</keyword>
<feature type="domain" description="Tyr recombinase" evidence="2">
    <location>
        <begin position="35"/>
        <end position="237"/>
    </location>
</feature>
<dbReference type="HOGENOM" id="CLU_027562_17_2_9"/>
<dbReference type="InterPro" id="IPR011010">
    <property type="entry name" value="DNA_brk_join_enz"/>
</dbReference>
<accession>R2T173</accession>
<dbReference type="STRING" id="155617.RV09_GL002249"/>
<dbReference type="PANTHER" id="PTHR30349">
    <property type="entry name" value="PHAGE INTEGRASE-RELATED"/>
    <property type="match status" value="1"/>
</dbReference>
<dbReference type="EMBL" id="AJAS01000016">
    <property type="protein sequence ID" value="EOH98806.1"/>
    <property type="molecule type" value="Genomic_DNA"/>
</dbReference>
<sequence>MILLHVNKLFQIAIKEGFTNDNPCQRIEKLKIQKKEMNFWTVEEFKIFLSGIDKEDKPYLSLFYQVAFLTGMRAGEMIALTWNDIDFARSEIRVNKSATQIKGEYVTTEPKTKNSNRYININKNLLTALNEWKNQQQQYLIDHFQNFDSEKLLVFQYSEKNPSSGFFSKQIKKVISQNELDIKPIRLHDFRHSHVALLIHNNEEPTKIKQRLGHASITTTIDTYGHLYPNAQKSMSDKLDDII</sequence>
<evidence type="ECO:0000256" key="1">
    <source>
        <dbReference type="ARBA" id="ARBA00023172"/>
    </source>
</evidence>
<dbReference type="Proteomes" id="UP000013781">
    <property type="component" value="Unassembled WGS sequence"/>
</dbReference>
<dbReference type="Proteomes" id="UP000014157">
    <property type="component" value="Unassembled WGS sequence"/>
</dbReference>
<reference evidence="3 5" key="1">
    <citation type="submission" date="2013-02" db="EMBL/GenBank/DDBJ databases">
        <title>The Genome Sequence of Enterococcus moraviensis BAA-383.</title>
        <authorList>
            <consortium name="The Broad Institute Genome Sequencing Platform"/>
            <consortium name="The Broad Institute Genome Sequencing Center for Infectious Disease"/>
            <person name="Earl A.M."/>
            <person name="Gilmore M.S."/>
            <person name="Lebreton F."/>
            <person name="Walker B."/>
            <person name="Young S.K."/>
            <person name="Zeng Q."/>
            <person name="Gargeya S."/>
            <person name="Fitzgerald M."/>
            <person name="Haas B."/>
            <person name="Abouelleil A."/>
            <person name="Alvarado L."/>
            <person name="Arachchi H.M."/>
            <person name="Berlin A.M."/>
            <person name="Chapman S.B."/>
            <person name="Dewar J."/>
            <person name="Goldberg J."/>
            <person name="Griggs A."/>
            <person name="Gujja S."/>
            <person name="Hansen M."/>
            <person name="Howarth C."/>
            <person name="Imamovic A."/>
            <person name="Larimer J."/>
            <person name="McCowan C."/>
            <person name="Murphy C."/>
            <person name="Neiman D."/>
            <person name="Pearson M."/>
            <person name="Priest M."/>
            <person name="Roberts A."/>
            <person name="Saif S."/>
            <person name="Shea T."/>
            <person name="Sisk P."/>
            <person name="Sykes S."/>
            <person name="Wortman J."/>
            <person name="Nusbaum C."/>
            <person name="Birren B."/>
        </authorList>
    </citation>
    <scope>NUCLEOTIDE SEQUENCE [LARGE SCALE GENOMIC DNA]</scope>
    <source>
        <strain evidence="3 5">ATCC BAA-383</strain>
    </source>
</reference>
<proteinExistence type="predicted"/>
<dbReference type="InterPro" id="IPR050090">
    <property type="entry name" value="Tyrosine_recombinase_XerCD"/>
</dbReference>
<gene>
    <name evidence="4" type="ORF">I586_01827</name>
    <name evidence="3" type="ORF">UAY_02074</name>
</gene>
<dbReference type="GO" id="GO:0003677">
    <property type="term" value="F:DNA binding"/>
    <property type="evidence" value="ECO:0007669"/>
    <property type="project" value="InterPro"/>
</dbReference>
<keyword evidence="1" id="KW-0233">DNA recombination</keyword>
<organism evidence="3 5">
    <name type="scientific">Enterococcus moraviensis ATCC BAA-383</name>
    <dbReference type="NCBI Taxonomy" id="1158609"/>
    <lineage>
        <taxon>Bacteria</taxon>
        <taxon>Bacillati</taxon>
        <taxon>Bacillota</taxon>
        <taxon>Bacilli</taxon>
        <taxon>Lactobacillales</taxon>
        <taxon>Enterococcaceae</taxon>
        <taxon>Enterococcus</taxon>
    </lineage>
</organism>
<evidence type="ECO:0000313" key="4">
    <source>
        <dbReference type="EMBL" id="EOT72019.1"/>
    </source>
</evidence>
<dbReference type="Pfam" id="PF00589">
    <property type="entry name" value="Phage_integrase"/>
    <property type="match status" value="1"/>
</dbReference>
<dbReference type="CDD" id="cd01189">
    <property type="entry name" value="INT_ICEBs1_C_like"/>
    <property type="match status" value="1"/>
</dbReference>
<dbReference type="SUPFAM" id="SSF56349">
    <property type="entry name" value="DNA breaking-rejoining enzymes"/>
    <property type="match status" value="1"/>
</dbReference>
<dbReference type="EMBL" id="ASWB01000002">
    <property type="protein sequence ID" value="EOT72019.1"/>
    <property type="molecule type" value="Genomic_DNA"/>
</dbReference>